<keyword evidence="2" id="KW-1185">Reference proteome</keyword>
<organism evidence="1 2">
    <name type="scientific">Desulfonema magnum</name>
    <dbReference type="NCBI Taxonomy" id="45655"/>
    <lineage>
        <taxon>Bacteria</taxon>
        <taxon>Pseudomonadati</taxon>
        <taxon>Thermodesulfobacteriota</taxon>
        <taxon>Desulfobacteria</taxon>
        <taxon>Desulfobacterales</taxon>
        <taxon>Desulfococcaceae</taxon>
        <taxon>Desulfonema</taxon>
    </lineage>
</organism>
<sequence length="49" mass="5994">MWKSQYPKTDVFVKKRLMCKFEEIFFMPEKKSCAESFEGKKLKVRLFLL</sequence>
<accession>A0A975BGH5</accession>
<reference evidence="1" key="1">
    <citation type="journal article" date="2021" name="Microb. Physiol.">
        <title>Proteogenomic Insights into the Physiology of Marine, Sulfate-Reducing, Filamentous Desulfonema limicola and Desulfonema magnum.</title>
        <authorList>
            <person name="Schnaars V."/>
            <person name="Wohlbrand L."/>
            <person name="Scheve S."/>
            <person name="Hinrichs C."/>
            <person name="Reinhardt R."/>
            <person name="Rabus R."/>
        </authorList>
    </citation>
    <scope>NUCLEOTIDE SEQUENCE</scope>
    <source>
        <strain evidence="1">4be13</strain>
    </source>
</reference>
<evidence type="ECO:0000313" key="1">
    <source>
        <dbReference type="EMBL" id="QTA84977.1"/>
    </source>
</evidence>
<dbReference type="KEGG" id="dmm:dnm_009810"/>
<name>A0A975BGH5_9BACT</name>
<protein>
    <submittedName>
        <fullName evidence="1">Uncharacterized protein</fullName>
    </submittedName>
</protein>
<dbReference type="EMBL" id="CP061800">
    <property type="protein sequence ID" value="QTA84977.1"/>
    <property type="molecule type" value="Genomic_DNA"/>
</dbReference>
<proteinExistence type="predicted"/>
<dbReference type="Proteomes" id="UP000663722">
    <property type="component" value="Chromosome"/>
</dbReference>
<evidence type="ECO:0000313" key="2">
    <source>
        <dbReference type="Proteomes" id="UP000663722"/>
    </source>
</evidence>
<gene>
    <name evidence="1" type="ORF">dnm_009810</name>
</gene>
<dbReference type="AlphaFoldDB" id="A0A975BGH5"/>